<dbReference type="HOGENOM" id="CLU_1736398_0_0_2"/>
<dbReference type="GeneID" id="14308921"/>
<dbReference type="AlphaFoldDB" id="L0HE11"/>
<feature type="transmembrane region" description="Helical" evidence="1">
    <location>
        <begin position="6"/>
        <end position="24"/>
    </location>
</feature>
<keyword evidence="1" id="KW-0812">Transmembrane</keyword>
<gene>
    <name evidence="2" type="ordered locus">Metfor_0248</name>
</gene>
<accession>L0HE11</accession>
<reference evidence="3" key="1">
    <citation type="submission" date="2011-12" db="EMBL/GenBank/DDBJ databases">
        <title>Complete sequence of Methanoregula formicicum SMSP.</title>
        <authorList>
            <person name="Lucas S."/>
            <person name="Han J."/>
            <person name="Lapidus A."/>
            <person name="Cheng J.-F."/>
            <person name="Goodwin L."/>
            <person name="Pitluck S."/>
            <person name="Peters L."/>
            <person name="Ovchinnikova G."/>
            <person name="Teshima H."/>
            <person name="Detter J.C."/>
            <person name="Han C."/>
            <person name="Tapia R."/>
            <person name="Land M."/>
            <person name="Hauser L."/>
            <person name="Kyrpides N."/>
            <person name="Ivanova N."/>
            <person name="Pagani I."/>
            <person name="Imachi H."/>
            <person name="Tamaki H."/>
            <person name="Sekiguchi Y."/>
            <person name="Kamagata Y."/>
            <person name="Cadillo-Quiroz H."/>
            <person name="Zinder S."/>
            <person name="Liu W.-T."/>
            <person name="Woyke T."/>
        </authorList>
    </citation>
    <scope>NUCLEOTIDE SEQUENCE [LARGE SCALE GENOMIC DNA]</scope>
    <source>
        <strain evidence="3">DSM 22288 / NBRC 105244 / SMSP</strain>
    </source>
</reference>
<dbReference type="InParanoid" id="L0HE11"/>
<sequence length="157" mass="18012" precursor="true">MIEDWIVTICGVIVIVAAIAVAVLKLRSAERKMHESTHKFRVYSDLLNAITELNLAGGDPYKMDVAKKNLALTLNRLNLVGSTGVLRSTNDLLDFLNEYKDKDYDTLRLHNILNRLVIEARRDINPEHARKIEESQVRFRFFAPSRNRVPVVPEKKE</sequence>
<dbReference type="Proteomes" id="UP000010824">
    <property type="component" value="Chromosome"/>
</dbReference>
<dbReference type="RefSeq" id="WP_015284293.1">
    <property type="nucleotide sequence ID" value="NC_019943.1"/>
</dbReference>
<name>L0HE11_METFS</name>
<protein>
    <submittedName>
        <fullName evidence="2">Uncharacterized protein</fullName>
    </submittedName>
</protein>
<evidence type="ECO:0000313" key="3">
    <source>
        <dbReference type="Proteomes" id="UP000010824"/>
    </source>
</evidence>
<organism evidence="2 3">
    <name type="scientific">Methanoregula formicica (strain DSM 22288 / NBRC 105244 / SMSP)</name>
    <dbReference type="NCBI Taxonomy" id="593750"/>
    <lineage>
        <taxon>Archaea</taxon>
        <taxon>Methanobacteriati</taxon>
        <taxon>Methanobacteriota</taxon>
        <taxon>Stenosarchaea group</taxon>
        <taxon>Methanomicrobia</taxon>
        <taxon>Methanomicrobiales</taxon>
        <taxon>Methanoregulaceae</taxon>
        <taxon>Methanoregula</taxon>
    </lineage>
</organism>
<keyword evidence="1" id="KW-0472">Membrane</keyword>
<evidence type="ECO:0000313" key="2">
    <source>
        <dbReference type="EMBL" id="AGB01329.1"/>
    </source>
</evidence>
<dbReference type="KEGG" id="mfo:Metfor_0248"/>
<keyword evidence="3" id="KW-1185">Reference proteome</keyword>
<dbReference type="OrthoDB" id="378848at2157"/>
<reference evidence="2 3" key="2">
    <citation type="journal article" date="2014" name="Genome Announc.">
        <title>Complete Genome Sequence of Methanoregula formicica SMSPT, a Mesophilic Hydrogenotrophic Methanogen Isolated from a Methanogenic Upflow Anaerobic Sludge Blanket Reactor.</title>
        <authorList>
            <person name="Yamamoto K."/>
            <person name="Tamaki H."/>
            <person name="Cadillo-Quiroz H."/>
            <person name="Imachi H."/>
            <person name="Kyrpides N."/>
            <person name="Woyke T."/>
            <person name="Goodwin L."/>
            <person name="Zinder S.H."/>
            <person name="Kamagata Y."/>
            <person name="Liu W.T."/>
        </authorList>
    </citation>
    <scope>NUCLEOTIDE SEQUENCE [LARGE SCALE GENOMIC DNA]</scope>
    <source>
        <strain evidence="3">DSM 22288 / NBRC 105244 / SMSP</strain>
    </source>
</reference>
<evidence type="ECO:0000256" key="1">
    <source>
        <dbReference type="SAM" id="Phobius"/>
    </source>
</evidence>
<keyword evidence="1" id="KW-1133">Transmembrane helix</keyword>
<dbReference type="eggNOG" id="arCOG12673">
    <property type="taxonomic scope" value="Archaea"/>
</dbReference>
<proteinExistence type="predicted"/>
<dbReference type="EMBL" id="CP003167">
    <property type="protein sequence ID" value="AGB01329.1"/>
    <property type="molecule type" value="Genomic_DNA"/>
</dbReference>